<evidence type="ECO:0000313" key="3">
    <source>
        <dbReference type="Proteomes" id="UP000254968"/>
    </source>
</evidence>
<feature type="domain" description="HipA N-terminal subdomain 1" evidence="1">
    <location>
        <begin position="6"/>
        <end position="98"/>
    </location>
</feature>
<evidence type="ECO:0000259" key="1">
    <source>
        <dbReference type="Pfam" id="PF13657"/>
    </source>
</evidence>
<gene>
    <name evidence="2" type="primary">hipA_2</name>
    <name evidence="2" type="ORF">NCTC13315_00507</name>
</gene>
<accession>A0A378I010</accession>
<name>A0A378I010_9GAMM</name>
<dbReference type="NCBIfam" id="TIGR03071">
    <property type="entry name" value="couple_hipA"/>
    <property type="match status" value="1"/>
</dbReference>
<keyword evidence="2" id="KW-0808">Transferase</keyword>
<proteinExistence type="predicted"/>
<keyword evidence="3" id="KW-1185">Reference proteome</keyword>
<dbReference type="EC" id="2.7.11.1" evidence="2"/>
<sequence>MNKACVSVNGVEAGILEKLNDGKYKFAYHPDYQGAPVSLTMPLANKVYEYEVFPPFFEGLLPEGVMLEALLRKYKIDKNNYFEQLIKVGQDVVGAVTIEKLE</sequence>
<dbReference type="Proteomes" id="UP000254968">
    <property type="component" value="Unassembled WGS sequence"/>
</dbReference>
<organism evidence="2 3">
    <name type="scientific">Legionella beliardensis</name>
    <dbReference type="NCBI Taxonomy" id="91822"/>
    <lineage>
        <taxon>Bacteria</taxon>
        <taxon>Pseudomonadati</taxon>
        <taxon>Pseudomonadota</taxon>
        <taxon>Gammaproteobacteria</taxon>
        <taxon>Legionellales</taxon>
        <taxon>Legionellaceae</taxon>
        <taxon>Legionella</taxon>
    </lineage>
</organism>
<reference evidence="2 3" key="1">
    <citation type="submission" date="2018-06" db="EMBL/GenBank/DDBJ databases">
        <authorList>
            <consortium name="Pathogen Informatics"/>
            <person name="Doyle S."/>
        </authorList>
    </citation>
    <scope>NUCLEOTIDE SEQUENCE [LARGE SCALE GENOMIC DNA]</scope>
    <source>
        <strain evidence="2 3">NCTC13315</strain>
    </source>
</reference>
<dbReference type="EMBL" id="UGNV01000001">
    <property type="protein sequence ID" value="STX27985.1"/>
    <property type="molecule type" value="Genomic_DNA"/>
</dbReference>
<dbReference type="GO" id="GO:0004674">
    <property type="term" value="F:protein serine/threonine kinase activity"/>
    <property type="evidence" value="ECO:0007669"/>
    <property type="project" value="UniProtKB-EC"/>
</dbReference>
<dbReference type="AlphaFoldDB" id="A0A378I010"/>
<protein>
    <submittedName>
        <fullName evidence="2">HipA protein</fullName>
        <ecNumber evidence="2">2.7.11.1</ecNumber>
    </submittedName>
</protein>
<dbReference type="OrthoDB" id="196808at2"/>
<dbReference type="Pfam" id="PF13657">
    <property type="entry name" value="Couple_hipA"/>
    <property type="match status" value="1"/>
</dbReference>
<dbReference type="RefSeq" id="WP_115301768.1">
    <property type="nucleotide sequence ID" value="NZ_CAAAHO010000006.1"/>
</dbReference>
<evidence type="ECO:0000313" key="2">
    <source>
        <dbReference type="EMBL" id="STX27985.1"/>
    </source>
</evidence>
<dbReference type="InterPro" id="IPR017508">
    <property type="entry name" value="HipA_N1"/>
</dbReference>